<sequence>MMVTNGVCPPKAGPPLAEASALGYGHIKPLSLLPAQPKAGRGEVSRACEKISCVFPTPSNGEGSGHQ</sequence>
<dbReference type="Proteomes" id="UP000230405">
    <property type="component" value="Unassembled WGS sequence"/>
</dbReference>
<reference evidence="2" key="1">
    <citation type="submission" date="2017-09" db="EMBL/GenBank/DDBJ databases">
        <title>Depth-based differentiation of microbial function through sediment-hosted aquifers and enrichment of novel symbionts in the deep terrestrial subsurface.</title>
        <authorList>
            <person name="Probst A.J."/>
            <person name="Ladd B."/>
            <person name="Jarett J.K."/>
            <person name="Geller-Mcgrath D.E."/>
            <person name="Sieber C.M.K."/>
            <person name="Emerson J.B."/>
            <person name="Anantharaman K."/>
            <person name="Thomas B.C."/>
            <person name="Malmstrom R."/>
            <person name="Stieglmeier M."/>
            <person name="Klingl A."/>
            <person name="Woyke T."/>
            <person name="Ryan C.M."/>
            <person name="Banfield J.F."/>
        </authorList>
    </citation>
    <scope>NUCLEOTIDE SEQUENCE [LARGE SCALE GENOMIC DNA]</scope>
</reference>
<dbReference type="AlphaFoldDB" id="A0A2M7VFS2"/>
<evidence type="ECO:0000313" key="2">
    <source>
        <dbReference type="Proteomes" id="UP000230405"/>
    </source>
</evidence>
<dbReference type="EMBL" id="PFPO01000025">
    <property type="protein sequence ID" value="PIZ99482.1"/>
    <property type="molecule type" value="Genomic_DNA"/>
</dbReference>
<proteinExistence type="predicted"/>
<comment type="caution">
    <text evidence="1">The sequence shown here is derived from an EMBL/GenBank/DDBJ whole genome shotgun (WGS) entry which is preliminary data.</text>
</comment>
<organism evidence="1 2">
    <name type="scientific">Candidatus Komeilibacteria bacterium CG_4_10_14_0_2_um_filter_37_10</name>
    <dbReference type="NCBI Taxonomy" id="1974470"/>
    <lineage>
        <taxon>Bacteria</taxon>
        <taxon>Candidatus Komeiliibacteriota</taxon>
    </lineage>
</organism>
<gene>
    <name evidence="1" type="ORF">COX77_01390</name>
</gene>
<protein>
    <submittedName>
        <fullName evidence="1">Uncharacterized protein</fullName>
    </submittedName>
</protein>
<accession>A0A2M7VFS2</accession>
<name>A0A2M7VFS2_9BACT</name>
<evidence type="ECO:0000313" key="1">
    <source>
        <dbReference type="EMBL" id="PIZ99482.1"/>
    </source>
</evidence>